<comment type="function">
    <text evidence="6">Has immunoglobulin-binding and hemagglutination properties, and can bind to mannose. Essential for virulence. May be involved in LPS biosynthesis or polysaccharide transport.</text>
</comment>
<keyword evidence="7" id="KW-1133">Transmembrane helix</keyword>
<comment type="similarity">
    <text evidence="2">Belongs to the BA14k family.</text>
</comment>
<dbReference type="InterPro" id="IPR012413">
    <property type="entry name" value="BA14K"/>
</dbReference>
<keyword evidence="7" id="KW-0812">Transmembrane</keyword>
<dbReference type="Pfam" id="PF07886">
    <property type="entry name" value="BA14K"/>
    <property type="match status" value="1"/>
</dbReference>
<feature type="chain" id="PRO_5019459303" description="Lectin-like protein BA14k" evidence="8">
    <location>
        <begin position="28"/>
        <end position="143"/>
    </location>
</feature>
<evidence type="ECO:0000256" key="1">
    <source>
        <dbReference type="ARBA" id="ARBA00004167"/>
    </source>
</evidence>
<keyword evidence="4" id="KW-1003">Cell membrane</keyword>
<dbReference type="EMBL" id="RKST01000015">
    <property type="protein sequence ID" value="RUM96902.1"/>
    <property type="molecule type" value="Genomic_DNA"/>
</dbReference>
<protein>
    <recommendedName>
        <fullName evidence="3">Lectin-like protein BA14k</fullName>
    </recommendedName>
</protein>
<dbReference type="RefSeq" id="WP_128627403.1">
    <property type="nucleotide sequence ID" value="NZ_RKST01000015.1"/>
</dbReference>
<name>A0A432V4A8_9HYPH</name>
<evidence type="ECO:0000256" key="3">
    <source>
        <dbReference type="ARBA" id="ARBA00020552"/>
    </source>
</evidence>
<evidence type="ECO:0000256" key="6">
    <source>
        <dbReference type="ARBA" id="ARBA00025321"/>
    </source>
</evidence>
<evidence type="ECO:0000256" key="5">
    <source>
        <dbReference type="ARBA" id="ARBA00022734"/>
    </source>
</evidence>
<evidence type="ECO:0000313" key="10">
    <source>
        <dbReference type="Proteomes" id="UP000281647"/>
    </source>
</evidence>
<gene>
    <name evidence="9" type="ORF">EET67_15300</name>
</gene>
<organism evidence="9 10">
    <name type="scientific">Borborobacter arsenicus</name>
    <dbReference type="NCBI Taxonomy" id="1851146"/>
    <lineage>
        <taxon>Bacteria</taxon>
        <taxon>Pseudomonadati</taxon>
        <taxon>Pseudomonadota</taxon>
        <taxon>Alphaproteobacteria</taxon>
        <taxon>Hyphomicrobiales</taxon>
        <taxon>Phyllobacteriaceae</taxon>
        <taxon>Borborobacter</taxon>
    </lineage>
</organism>
<proteinExistence type="inferred from homology"/>
<dbReference type="OrthoDB" id="7889197at2"/>
<dbReference type="GO" id="GO:0016020">
    <property type="term" value="C:membrane"/>
    <property type="evidence" value="ECO:0007669"/>
    <property type="project" value="UniProtKB-SubCell"/>
</dbReference>
<feature type="signal peptide" evidence="8">
    <location>
        <begin position="1"/>
        <end position="27"/>
    </location>
</feature>
<reference evidence="9 10" key="1">
    <citation type="submission" date="2018-11" db="EMBL/GenBank/DDBJ databases">
        <title>Pseudaminobacter arsenicus sp. nov., an arsenic-resistant bacterium isolated from arsenic-rich aquifers.</title>
        <authorList>
            <person name="Mu Y."/>
        </authorList>
    </citation>
    <scope>NUCLEOTIDE SEQUENCE [LARGE SCALE GENOMIC DNA]</scope>
    <source>
        <strain evidence="9 10">CB3</strain>
    </source>
</reference>
<evidence type="ECO:0000256" key="4">
    <source>
        <dbReference type="ARBA" id="ARBA00022475"/>
    </source>
</evidence>
<sequence length="143" mass="16070">MKRLFKLTILSAAVAATTLAALPGAEAGERWRHHRHNNSGDVVAAGVLGLAVGALAAGAATAAPRYYEPAPRYYEPDYVYVEPRYSYRRVRPARVYVDDDYAGSLEPWTPEWYRYCENRYRSFDPRSGTFTGYDGVQYFCAAN</sequence>
<dbReference type="Proteomes" id="UP000281647">
    <property type="component" value="Unassembled WGS sequence"/>
</dbReference>
<evidence type="ECO:0000313" key="9">
    <source>
        <dbReference type="EMBL" id="RUM96902.1"/>
    </source>
</evidence>
<keyword evidence="8" id="KW-0732">Signal</keyword>
<keyword evidence="10" id="KW-1185">Reference proteome</keyword>
<evidence type="ECO:0000256" key="2">
    <source>
        <dbReference type="ARBA" id="ARBA00010270"/>
    </source>
</evidence>
<dbReference type="GO" id="GO:0030246">
    <property type="term" value="F:carbohydrate binding"/>
    <property type="evidence" value="ECO:0007669"/>
    <property type="project" value="UniProtKB-KW"/>
</dbReference>
<comment type="subcellular location">
    <subcellularLocation>
        <location evidence="1">Membrane</location>
        <topology evidence="1">Single-pass membrane protein</topology>
    </subcellularLocation>
</comment>
<feature type="transmembrane region" description="Helical" evidence="7">
    <location>
        <begin position="43"/>
        <end position="63"/>
    </location>
</feature>
<accession>A0A432V4A8</accession>
<evidence type="ECO:0000256" key="7">
    <source>
        <dbReference type="SAM" id="Phobius"/>
    </source>
</evidence>
<evidence type="ECO:0000256" key="8">
    <source>
        <dbReference type="SAM" id="SignalP"/>
    </source>
</evidence>
<keyword evidence="5" id="KW-0430">Lectin</keyword>
<keyword evidence="7" id="KW-0472">Membrane</keyword>
<dbReference type="AlphaFoldDB" id="A0A432V4A8"/>
<comment type="caution">
    <text evidence="9">The sequence shown here is derived from an EMBL/GenBank/DDBJ whole genome shotgun (WGS) entry which is preliminary data.</text>
</comment>